<feature type="compositionally biased region" description="Low complexity" evidence="1">
    <location>
        <begin position="239"/>
        <end position="265"/>
    </location>
</feature>
<feature type="compositionally biased region" description="Pro residues" evidence="1">
    <location>
        <begin position="266"/>
        <end position="276"/>
    </location>
</feature>
<dbReference type="Pfam" id="PF13845">
    <property type="entry name" value="Septum_form"/>
    <property type="match status" value="1"/>
</dbReference>
<feature type="compositionally biased region" description="Polar residues" evidence="1">
    <location>
        <begin position="220"/>
        <end position="238"/>
    </location>
</feature>
<comment type="caution">
    <text evidence="4">The sequence shown here is derived from an EMBL/GenBank/DDBJ whole genome shotgun (WGS) entry which is preliminary data.</text>
</comment>
<sequence length="578" mass="58812">MSDHDNSHDQVPEENPSANPGPDIPDVDFEFAEPQLGPAEISPDVAESVNLDEVEAEAARVAREAESSAELPASEVVPPIPDSRLDFRHQDGQAAGESSEVDESTVLRTDFTKAPVANNPWTAPAQPTAPPASSQLSNADDAGQPPAAAGSPVAEVPVADKPIAQAPVAEVPAQNEADKETLIRPVPPAVAPGAPAAPAAAPHIGRGIDDGSGWRRPETPWQQSATPWQPKANSWQSPGQVAQGAADAAAAAAASASANGESQAPGQPPAGAPSQPPYGQQPWPPHGQQPPAQQPYGQQPQGQQQPSAPSGSHAPYGAPMQHGTPNAGGPNYAAPNYGASGQQASGQQAGFPPVPPVPGQPGQPGAPWQGVPGQQPGGTQGFPGGPGGTGSPDGRKKLFIILGAVLVAVVLVVLLVWMVFSLLLGSTKAGDITPQPVQTSAAADNSNADASPSAASSDGDVIVAQASSLDWLDGDCLRGFNGIEKSADVVLCSSPHSAQVVASYEYPMADSFPGDDTVKAKATEVCKNAPVTTAAKNYKGLKSYSAYPTSGSWDGGDRRVQCIAVDPTGDNIKTTLVN</sequence>
<feature type="compositionally biased region" description="Basic and acidic residues" evidence="1">
    <location>
        <begin position="57"/>
        <end position="66"/>
    </location>
</feature>
<feature type="compositionally biased region" description="Low complexity" evidence="1">
    <location>
        <begin position="440"/>
        <end position="457"/>
    </location>
</feature>
<feature type="domain" description="Septum formation-related" evidence="3">
    <location>
        <begin position="465"/>
        <end position="562"/>
    </location>
</feature>
<feature type="compositionally biased region" description="Low complexity" evidence="1">
    <location>
        <begin position="289"/>
        <end position="315"/>
    </location>
</feature>
<feature type="compositionally biased region" description="Basic and acidic residues" evidence="1">
    <location>
        <begin position="206"/>
        <end position="218"/>
    </location>
</feature>
<dbReference type="Proteomes" id="UP000479226">
    <property type="component" value="Unassembled WGS sequence"/>
</dbReference>
<feature type="compositionally biased region" description="Pro residues" evidence="1">
    <location>
        <begin position="352"/>
        <end position="361"/>
    </location>
</feature>
<dbReference type="InterPro" id="IPR026004">
    <property type="entry name" value="Septum_form"/>
</dbReference>
<evidence type="ECO:0000256" key="2">
    <source>
        <dbReference type="SAM" id="Phobius"/>
    </source>
</evidence>
<evidence type="ECO:0000313" key="4">
    <source>
        <dbReference type="EMBL" id="NGN83533.1"/>
    </source>
</evidence>
<evidence type="ECO:0000259" key="3">
    <source>
        <dbReference type="Pfam" id="PF13845"/>
    </source>
</evidence>
<feature type="compositionally biased region" description="Low complexity" evidence="1">
    <location>
        <begin position="191"/>
        <end position="202"/>
    </location>
</feature>
<reference evidence="4 5" key="1">
    <citation type="submission" date="2020-02" db="EMBL/GenBank/DDBJ databases">
        <title>Genome sequence of the type strain DSM 27180 of Arthrobacter silviterrae.</title>
        <authorList>
            <person name="Gao J."/>
            <person name="Sun J."/>
        </authorList>
    </citation>
    <scope>NUCLEOTIDE SEQUENCE [LARGE SCALE GENOMIC DNA]</scope>
    <source>
        <strain evidence="4 5">DSM 27180</strain>
    </source>
</reference>
<feature type="compositionally biased region" description="Gly residues" evidence="1">
    <location>
        <begin position="375"/>
        <end position="390"/>
    </location>
</feature>
<protein>
    <recommendedName>
        <fullName evidence="3">Septum formation-related domain-containing protein</fullName>
    </recommendedName>
</protein>
<feature type="transmembrane region" description="Helical" evidence="2">
    <location>
        <begin position="398"/>
        <end position="424"/>
    </location>
</feature>
<name>A0ABX0D9F3_9MICC</name>
<keyword evidence="5" id="KW-1185">Reference proteome</keyword>
<feature type="compositionally biased region" description="Low complexity" evidence="1">
    <location>
        <begin position="117"/>
        <end position="150"/>
    </location>
</feature>
<gene>
    <name evidence="4" type="ORF">G6N77_08690</name>
</gene>
<organism evidence="4 5">
    <name type="scientific">Arthrobacter silviterrae</name>
    <dbReference type="NCBI Taxonomy" id="2026658"/>
    <lineage>
        <taxon>Bacteria</taxon>
        <taxon>Bacillati</taxon>
        <taxon>Actinomycetota</taxon>
        <taxon>Actinomycetes</taxon>
        <taxon>Micrococcales</taxon>
        <taxon>Micrococcaceae</taxon>
        <taxon>Arthrobacter</taxon>
    </lineage>
</organism>
<feature type="region of interest" description="Disordered" evidence="1">
    <location>
        <begin position="437"/>
        <end position="457"/>
    </location>
</feature>
<evidence type="ECO:0000313" key="5">
    <source>
        <dbReference type="Proteomes" id="UP000479226"/>
    </source>
</evidence>
<feature type="region of interest" description="Disordered" evidence="1">
    <location>
        <begin position="1"/>
        <end position="390"/>
    </location>
</feature>
<keyword evidence="2" id="KW-0472">Membrane</keyword>
<keyword evidence="2" id="KW-0812">Transmembrane</keyword>
<feature type="compositionally biased region" description="Low complexity" evidence="1">
    <location>
        <begin position="338"/>
        <end position="351"/>
    </location>
</feature>
<feature type="compositionally biased region" description="Basic and acidic residues" evidence="1">
    <location>
        <begin position="1"/>
        <end position="11"/>
    </location>
</feature>
<keyword evidence="2" id="KW-1133">Transmembrane helix</keyword>
<accession>A0ABX0D9F3</accession>
<proteinExistence type="predicted"/>
<dbReference type="RefSeq" id="WP_165181638.1">
    <property type="nucleotide sequence ID" value="NZ_JAAKZI010000012.1"/>
</dbReference>
<feature type="compositionally biased region" description="Low complexity" evidence="1">
    <location>
        <begin position="363"/>
        <end position="374"/>
    </location>
</feature>
<dbReference type="EMBL" id="JAAKZI010000012">
    <property type="protein sequence ID" value="NGN83533.1"/>
    <property type="molecule type" value="Genomic_DNA"/>
</dbReference>
<evidence type="ECO:0000256" key="1">
    <source>
        <dbReference type="SAM" id="MobiDB-lite"/>
    </source>
</evidence>